<proteinExistence type="predicted"/>
<dbReference type="AlphaFoldDB" id="A0A4Z1P6Q2"/>
<gene>
    <name evidence="3" type="ORF">E6O75_ATG03064</name>
</gene>
<dbReference type="InterPro" id="IPR017853">
    <property type="entry name" value="GH"/>
</dbReference>
<dbReference type="GO" id="GO:0071966">
    <property type="term" value="P:fungal-type cell wall polysaccharide metabolic process"/>
    <property type="evidence" value="ECO:0007669"/>
    <property type="project" value="TreeGrafter"/>
</dbReference>
<feature type="signal peptide" evidence="1">
    <location>
        <begin position="1"/>
        <end position="19"/>
    </location>
</feature>
<evidence type="ECO:0000259" key="2">
    <source>
        <dbReference type="Pfam" id="PF11790"/>
    </source>
</evidence>
<dbReference type="InterPro" id="IPR053183">
    <property type="entry name" value="ASL1"/>
</dbReference>
<evidence type="ECO:0000256" key="1">
    <source>
        <dbReference type="SAM" id="SignalP"/>
    </source>
</evidence>
<keyword evidence="1" id="KW-0732">Signal</keyword>
<feature type="chain" id="PRO_5021331300" description="Asl1-like glycosyl hydrolase catalytic domain-containing protein" evidence="1">
    <location>
        <begin position="20"/>
        <end position="275"/>
    </location>
</feature>
<dbReference type="GO" id="GO:0009277">
    <property type="term" value="C:fungal-type cell wall"/>
    <property type="evidence" value="ECO:0007669"/>
    <property type="project" value="TreeGrafter"/>
</dbReference>
<dbReference type="Proteomes" id="UP000298493">
    <property type="component" value="Unassembled WGS sequence"/>
</dbReference>
<reference evidence="3 4" key="1">
    <citation type="submission" date="2019-04" db="EMBL/GenBank/DDBJ databases">
        <title>High contiguity whole genome sequence and gene annotation resource for two Venturia nashicola isolates.</title>
        <authorList>
            <person name="Prokchorchik M."/>
            <person name="Won K."/>
            <person name="Lee Y."/>
            <person name="Choi E.D."/>
            <person name="Segonzac C."/>
            <person name="Sohn K.H."/>
        </authorList>
    </citation>
    <scope>NUCLEOTIDE SEQUENCE [LARGE SCALE GENOMIC DNA]</scope>
    <source>
        <strain evidence="3 4">PRI2</strain>
    </source>
</reference>
<name>A0A4Z1P6Q2_9PEZI</name>
<comment type="caution">
    <text evidence="3">The sequence shown here is derived from an EMBL/GenBank/DDBJ whole genome shotgun (WGS) entry which is preliminary data.</text>
</comment>
<dbReference type="STRING" id="86259.A0A4Z1P6Q2"/>
<evidence type="ECO:0000313" key="3">
    <source>
        <dbReference type="EMBL" id="TID23428.1"/>
    </source>
</evidence>
<dbReference type="PANTHER" id="PTHR34154:SF10">
    <property type="entry name" value="ASL1-LIKE GLYCOSYL HYDROLASE CATALYTIC DOMAIN-CONTAINING PROTEIN"/>
    <property type="match status" value="1"/>
</dbReference>
<dbReference type="PANTHER" id="PTHR34154">
    <property type="entry name" value="ALKALI-SENSITIVE LINKAGE PROTEIN 1"/>
    <property type="match status" value="1"/>
</dbReference>
<keyword evidence="4" id="KW-1185">Reference proteome</keyword>
<organism evidence="3 4">
    <name type="scientific">Venturia nashicola</name>
    <dbReference type="NCBI Taxonomy" id="86259"/>
    <lineage>
        <taxon>Eukaryota</taxon>
        <taxon>Fungi</taxon>
        <taxon>Dikarya</taxon>
        <taxon>Ascomycota</taxon>
        <taxon>Pezizomycotina</taxon>
        <taxon>Dothideomycetes</taxon>
        <taxon>Pleosporomycetidae</taxon>
        <taxon>Venturiales</taxon>
        <taxon>Venturiaceae</taxon>
        <taxon>Venturia</taxon>
    </lineage>
</organism>
<accession>A0A4Z1P6Q2</accession>
<protein>
    <recommendedName>
        <fullName evidence="2">Asl1-like glycosyl hydrolase catalytic domain-containing protein</fullName>
    </recommendedName>
</protein>
<evidence type="ECO:0000313" key="4">
    <source>
        <dbReference type="Proteomes" id="UP000298493"/>
    </source>
</evidence>
<dbReference type="Pfam" id="PF11790">
    <property type="entry name" value="Glyco_hydro_cc"/>
    <property type="match status" value="1"/>
</dbReference>
<sequence>MSLFSSLVLASSLLYIAAAAPVLATTATAASVPRSLDSNKRGLAYNNPAMTKFFAGSDSKVNWMYDWSATPMDSPVSTLKYIPMLWSNSADQVTAWTANANAAIAGGADALLGFNEPDHANQANMAVSTAVAAWNTSMEPFHSQARLVSPAVTNGPSPMGLTYLSDFVSQCTDCHIDACAIHWYDSAASVDYFKSYIPQAHTACGGKPIWITEFGASGTDAQIVTFLQEVLPWLDSLDYVERYAYFYAAASSDGQYLVNSAGTGLSTIGEVFNSY</sequence>
<dbReference type="OrthoDB" id="5985073at2759"/>
<dbReference type="InterPro" id="IPR024655">
    <property type="entry name" value="Asl1_glyco_hydro_catalytic"/>
</dbReference>
<dbReference type="EMBL" id="SNSC02000006">
    <property type="protein sequence ID" value="TID23428.1"/>
    <property type="molecule type" value="Genomic_DNA"/>
</dbReference>
<dbReference type="SUPFAM" id="SSF51445">
    <property type="entry name" value="(Trans)glycosidases"/>
    <property type="match status" value="1"/>
</dbReference>
<dbReference type="Gene3D" id="3.20.20.80">
    <property type="entry name" value="Glycosidases"/>
    <property type="match status" value="1"/>
</dbReference>
<feature type="domain" description="Asl1-like glycosyl hydrolase catalytic" evidence="2">
    <location>
        <begin position="42"/>
        <end position="272"/>
    </location>
</feature>